<evidence type="ECO:0000256" key="1">
    <source>
        <dbReference type="SAM" id="Phobius"/>
    </source>
</evidence>
<dbReference type="Gene3D" id="3.40.50.1820">
    <property type="entry name" value="alpha/beta hydrolase"/>
    <property type="match status" value="1"/>
</dbReference>
<name>A0ABU6SUS9_9FABA</name>
<dbReference type="InterPro" id="IPR051044">
    <property type="entry name" value="MAG_DAG_Lipase"/>
</dbReference>
<dbReference type="EMBL" id="JASCZI010062185">
    <property type="protein sequence ID" value="MED6140184.1"/>
    <property type="molecule type" value="Genomic_DNA"/>
</dbReference>
<dbReference type="PANTHER" id="PTHR11614">
    <property type="entry name" value="PHOSPHOLIPASE-RELATED"/>
    <property type="match status" value="1"/>
</dbReference>
<keyword evidence="1" id="KW-0472">Membrane</keyword>
<proteinExistence type="predicted"/>
<keyword evidence="1" id="KW-0812">Transmembrane</keyword>
<feature type="transmembrane region" description="Helical" evidence="1">
    <location>
        <begin position="20"/>
        <end position="39"/>
    </location>
</feature>
<keyword evidence="4" id="KW-1185">Reference proteome</keyword>
<comment type="caution">
    <text evidence="3">The sequence shown here is derived from an EMBL/GenBank/DDBJ whole genome shotgun (WGS) entry which is preliminary data.</text>
</comment>
<dbReference type="SUPFAM" id="SSF53474">
    <property type="entry name" value="alpha/beta-Hydrolases"/>
    <property type="match status" value="1"/>
</dbReference>
<gene>
    <name evidence="3" type="ORF">PIB30_090734</name>
</gene>
<dbReference type="Proteomes" id="UP001341840">
    <property type="component" value="Unassembled WGS sequence"/>
</dbReference>
<evidence type="ECO:0000313" key="3">
    <source>
        <dbReference type="EMBL" id="MED6140184.1"/>
    </source>
</evidence>
<organism evidence="3 4">
    <name type="scientific">Stylosanthes scabra</name>
    <dbReference type="NCBI Taxonomy" id="79078"/>
    <lineage>
        <taxon>Eukaryota</taxon>
        <taxon>Viridiplantae</taxon>
        <taxon>Streptophyta</taxon>
        <taxon>Embryophyta</taxon>
        <taxon>Tracheophyta</taxon>
        <taxon>Spermatophyta</taxon>
        <taxon>Magnoliopsida</taxon>
        <taxon>eudicotyledons</taxon>
        <taxon>Gunneridae</taxon>
        <taxon>Pentapetalae</taxon>
        <taxon>rosids</taxon>
        <taxon>fabids</taxon>
        <taxon>Fabales</taxon>
        <taxon>Fabaceae</taxon>
        <taxon>Papilionoideae</taxon>
        <taxon>50 kb inversion clade</taxon>
        <taxon>dalbergioids sensu lato</taxon>
        <taxon>Dalbergieae</taxon>
        <taxon>Pterocarpus clade</taxon>
        <taxon>Stylosanthes</taxon>
    </lineage>
</organism>
<accession>A0ABU6SUS9</accession>
<dbReference type="Pfam" id="PF12146">
    <property type="entry name" value="Hydrolase_4"/>
    <property type="match status" value="1"/>
</dbReference>
<keyword evidence="1" id="KW-1133">Transmembrane helix</keyword>
<sequence>MATEAFILKGSSALLISLRAVKSLFMLINAVVMLLLFPFRGRKRGSPEEKVMMMMSKQHDHHHRKGAVVRVPASKMVPWKSGGGSGGAAAAMKVALKAVDEGARRELAIKRVMEDNNDDKNCVRDYWLLGTKRGDSIFTQSWTPVSVEIRGLVILMHGLNEHSGRYGHFAKQLNASGYKVYAMDWVGHGGSDGLHAYVHSLDYAVSDLKVFIEKVVTENPGLACFCFGHSTGAAITLKALLDPEVEACITGAVFTAPAVGVEPSNPLLLVIAPLVSFLLPRYQCRSAYKKGMPVTRDPEALLAKYSDPLVCTGPLRARTGYEIVRITSYLQQNLRRIRVPFIVLHGTSDSVTDPSASLRFYEEASSSDKTIKLYEGFVHDLLFEPERDEIIEYIIQWLNRRV</sequence>
<evidence type="ECO:0000313" key="4">
    <source>
        <dbReference type="Proteomes" id="UP001341840"/>
    </source>
</evidence>
<dbReference type="InterPro" id="IPR022742">
    <property type="entry name" value="Hydrolase_4"/>
</dbReference>
<feature type="domain" description="Serine aminopeptidase S33" evidence="2">
    <location>
        <begin position="148"/>
        <end position="386"/>
    </location>
</feature>
<protein>
    <recommendedName>
        <fullName evidence="2">Serine aminopeptidase S33 domain-containing protein</fullName>
    </recommendedName>
</protein>
<reference evidence="3 4" key="1">
    <citation type="journal article" date="2023" name="Plants (Basel)">
        <title>Bridging the Gap: Combining Genomics and Transcriptomics Approaches to Understand Stylosanthes scabra, an Orphan Legume from the Brazilian Caatinga.</title>
        <authorList>
            <person name="Ferreira-Neto J.R.C."/>
            <person name="da Silva M.D."/>
            <person name="Binneck E."/>
            <person name="de Melo N.F."/>
            <person name="da Silva R.H."/>
            <person name="de Melo A.L.T.M."/>
            <person name="Pandolfi V."/>
            <person name="Bustamante F.O."/>
            <person name="Brasileiro-Vidal A.C."/>
            <person name="Benko-Iseppon A.M."/>
        </authorList>
    </citation>
    <scope>NUCLEOTIDE SEQUENCE [LARGE SCALE GENOMIC DNA]</scope>
    <source>
        <tissue evidence="3">Leaves</tissue>
    </source>
</reference>
<evidence type="ECO:0000259" key="2">
    <source>
        <dbReference type="Pfam" id="PF12146"/>
    </source>
</evidence>
<dbReference type="InterPro" id="IPR029058">
    <property type="entry name" value="AB_hydrolase_fold"/>
</dbReference>